<proteinExistence type="predicted"/>
<evidence type="ECO:0000313" key="3">
    <source>
        <dbReference type="Proteomes" id="UP000198846"/>
    </source>
</evidence>
<dbReference type="OrthoDB" id="4540541at2"/>
<dbReference type="RefSeq" id="WP_092133640.1">
    <property type="nucleotide sequence ID" value="NZ_FNQK01000008.1"/>
</dbReference>
<dbReference type="AlphaFoldDB" id="A0A1H3ZG37"/>
<keyword evidence="1" id="KW-0472">Membrane</keyword>
<gene>
    <name evidence="2" type="ORF">SAMN04487990_108136</name>
</gene>
<dbReference type="InterPro" id="IPR009793">
    <property type="entry name" value="DUF1361"/>
</dbReference>
<name>A0A1H3ZG37_BIZPA</name>
<feature type="transmembrane region" description="Helical" evidence="1">
    <location>
        <begin position="14"/>
        <end position="33"/>
    </location>
</feature>
<dbReference type="Proteomes" id="UP000198846">
    <property type="component" value="Unassembled WGS sequence"/>
</dbReference>
<dbReference type="Pfam" id="PF07099">
    <property type="entry name" value="DUF1361"/>
    <property type="match status" value="1"/>
</dbReference>
<dbReference type="STRING" id="283786.SAMN04487990_108136"/>
<reference evidence="2 3" key="1">
    <citation type="submission" date="2016-10" db="EMBL/GenBank/DDBJ databases">
        <authorList>
            <person name="de Groot N.N."/>
        </authorList>
    </citation>
    <scope>NUCLEOTIDE SEQUENCE [LARGE SCALE GENOMIC DNA]</scope>
    <source>
        <strain evidence="2 3">DSM 23842</strain>
    </source>
</reference>
<evidence type="ECO:0000256" key="1">
    <source>
        <dbReference type="SAM" id="Phobius"/>
    </source>
</evidence>
<keyword evidence="1" id="KW-1133">Transmembrane helix</keyword>
<protein>
    <submittedName>
        <fullName evidence="2">Uncharacterized membrane protein</fullName>
    </submittedName>
</protein>
<keyword evidence="1" id="KW-0812">Transmembrane</keyword>
<feature type="transmembrane region" description="Helical" evidence="1">
    <location>
        <begin position="39"/>
        <end position="60"/>
    </location>
</feature>
<feature type="transmembrane region" description="Helical" evidence="1">
    <location>
        <begin position="194"/>
        <end position="212"/>
    </location>
</feature>
<evidence type="ECO:0000313" key="2">
    <source>
        <dbReference type="EMBL" id="SEA22739.1"/>
    </source>
</evidence>
<sequence length="220" mass="25132">MKTYSSLIINRQKVSPLLISSTLCCILLLSFRIKYTNTSYFLFLVWNLFLAGIPFLLSTYLLSISNISKTKVAFTSILWLLFLPNAPYIVTDLYHLRLSAAHLVWLDALVIFSFAGVGVLLFYISLCDMYSVWCKLITKQFAVSLIYCTCFLSGFGIYLGRFLRYNSWEILSNPIPLLQDCLAFFLAPKTHSDFWAFTLVTGCVLSVGFYAFKKIMITTK</sequence>
<accession>A0A1H3ZG37</accession>
<feature type="transmembrane region" description="Helical" evidence="1">
    <location>
        <begin position="136"/>
        <end position="159"/>
    </location>
</feature>
<keyword evidence="3" id="KW-1185">Reference proteome</keyword>
<dbReference type="EMBL" id="FNQK01000008">
    <property type="protein sequence ID" value="SEA22739.1"/>
    <property type="molecule type" value="Genomic_DNA"/>
</dbReference>
<feature type="transmembrane region" description="Helical" evidence="1">
    <location>
        <begin position="72"/>
        <end position="90"/>
    </location>
</feature>
<feature type="transmembrane region" description="Helical" evidence="1">
    <location>
        <begin position="102"/>
        <end position="124"/>
    </location>
</feature>
<organism evidence="2 3">
    <name type="scientific">Bizionia paragorgiae</name>
    <dbReference type="NCBI Taxonomy" id="283786"/>
    <lineage>
        <taxon>Bacteria</taxon>
        <taxon>Pseudomonadati</taxon>
        <taxon>Bacteroidota</taxon>
        <taxon>Flavobacteriia</taxon>
        <taxon>Flavobacteriales</taxon>
        <taxon>Flavobacteriaceae</taxon>
        <taxon>Bizionia</taxon>
    </lineage>
</organism>